<sequence length="622" mass="69581">MLLMLLMLVARMGDLQVRQYGHFETLSERNRISIQPVAPRRGLIYDRNGVLLAENLPTWSLDLVPERSKDVKQVVEALSKLIDISEQQKETFFKQLRRKRRFQEVQLRGRLTEQEVAFLSVNKHRFPEMELNARLVRHYPLGAALAHNLGYVGRINVDELTRLDATNYAATRNIGKLGVEKQYEPDLHGQIGFRRVETNVRGRVIRVLEEKPPVPGKDLVLNIDARVQLAAVDALAGRRGSVVAIDPRDGGVLAMVSSPSFDANWFVGGIDYKNYNRLKSNLDQPLFNRALRGQYPPASTFKPFMGLLGLESGTVDIHTKIQDPGWFSLPNDDHRYRDWKARGHGHVDLQHSLSQSCDTYYYHMAWQLGIDKISAFMDQFGFGRSTGIDLGEELYGILPSREWKRARYNKPWYQGETVIVGIGQGYLLSTPLQLAHATAALSMKGQQFQPRMARKMLNAEGQESPVEVVENLPIVLQKKNAWKAVIAGMEAVVHSSRGTGRRAALGASYRMAGKTGTAQVFTVAQEDEYVAEDVADRLKDHGLFTAWAPLNDPKIAIAVIVENGESGGAVAGPVARKVMDAWLLNQPDQSTFSMLPESDQQDEVAEPSIDDATEVNSNEASQ</sequence>
<evidence type="ECO:0000256" key="15">
    <source>
        <dbReference type="SAM" id="MobiDB-lite"/>
    </source>
</evidence>
<organism evidence="18 19">
    <name type="scientific">Pelagibaculum spongiae</name>
    <dbReference type="NCBI Taxonomy" id="2080658"/>
    <lineage>
        <taxon>Bacteria</taxon>
        <taxon>Pseudomonadati</taxon>
        <taxon>Pseudomonadota</taxon>
        <taxon>Gammaproteobacteria</taxon>
        <taxon>Oceanospirillales</taxon>
        <taxon>Pelagibaculum</taxon>
    </lineage>
</organism>
<keyword evidence="14" id="KW-0862">Zinc</keyword>
<dbReference type="GO" id="GO:0006508">
    <property type="term" value="P:proteolysis"/>
    <property type="evidence" value="ECO:0007669"/>
    <property type="project" value="UniProtKB-KW"/>
</dbReference>
<feature type="compositionally biased region" description="Acidic residues" evidence="15">
    <location>
        <begin position="599"/>
        <end position="613"/>
    </location>
</feature>
<protein>
    <recommendedName>
        <fullName evidence="14">Peptidoglycan D,D-transpeptidase MrdA</fullName>
        <ecNumber evidence="14">3.4.16.4</ecNumber>
    </recommendedName>
    <alternativeName>
        <fullName evidence="14">Penicillin-binding protein 2</fullName>
        <shortName evidence="14">PBP-2</shortName>
    </alternativeName>
</protein>
<dbReference type="HAMAP" id="MF_02081">
    <property type="entry name" value="MrdA_transpept"/>
    <property type="match status" value="1"/>
</dbReference>
<dbReference type="GO" id="GO:0071972">
    <property type="term" value="F:peptidoglycan L,D-transpeptidase activity"/>
    <property type="evidence" value="ECO:0007669"/>
    <property type="project" value="TreeGrafter"/>
</dbReference>
<dbReference type="InterPro" id="IPR012338">
    <property type="entry name" value="Beta-lactam/transpept-like"/>
</dbReference>
<dbReference type="Pfam" id="PF03717">
    <property type="entry name" value="PBP_dimer"/>
    <property type="match status" value="1"/>
</dbReference>
<dbReference type="GO" id="GO:0009002">
    <property type="term" value="F:serine-type D-Ala-D-Ala carboxypeptidase activity"/>
    <property type="evidence" value="ECO:0007669"/>
    <property type="project" value="UniProtKB-UniRule"/>
</dbReference>
<comment type="caution">
    <text evidence="18">The sequence shown here is derived from an EMBL/GenBank/DDBJ whole genome shotgun (WGS) entry which is preliminary data.</text>
</comment>
<gene>
    <name evidence="14 18" type="primary">mrdA</name>
    <name evidence="18" type="ORF">DC094_03495</name>
</gene>
<dbReference type="Gene3D" id="3.90.1310.10">
    <property type="entry name" value="Penicillin-binding protein 2a (Domain 2)"/>
    <property type="match status" value="1"/>
</dbReference>
<evidence type="ECO:0000259" key="17">
    <source>
        <dbReference type="Pfam" id="PF03717"/>
    </source>
</evidence>
<evidence type="ECO:0000256" key="1">
    <source>
        <dbReference type="ARBA" id="ARBA00004167"/>
    </source>
</evidence>
<dbReference type="InterPro" id="IPR005311">
    <property type="entry name" value="PBP_dimer"/>
</dbReference>
<evidence type="ECO:0000256" key="12">
    <source>
        <dbReference type="ARBA" id="ARBA00023136"/>
    </source>
</evidence>
<evidence type="ECO:0000256" key="14">
    <source>
        <dbReference type="HAMAP-Rule" id="MF_02081"/>
    </source>
</evidence>
<proteinExistence type="inferred from homology"/>
<dbReference type="UniPathway" id="UPA00219"/>
<feature type="binding site" evidence="14">
    <location>
        <position position="344"/>
    </location>
    <ligand>
        <name>Zn(2+)</name>
        <dbReference type="ChEBI" id="CHEBI:29105"/>
    </ligand>
</feature>
<dbReference type="GO" id="GO:0008658">
    <property type="term" value="F:penicillin binding"/>
    <property type="evidence" value="ECO:0007669"/>
    <property type="project" value="UniProtKB-UniRule"/>
</dbReference>
<dbReference type="InterPro" id="IPR036138">
    <property type="entry name" value="PBP_dimer_sf"/>
</dbReference>
<dbReference type="EMBL" id="QDDL01000001">
    <property type="protein sequence ID" value="PVZ72605.1"/>
    <property type="molecule type" value="Genomic_DNA"/>
</dbReference>
<feature type="binding site" evidence="14">
    <location>
        <position position="323"/>
    </location>
    <ligand>
        <name>Zn(2+)</name>
        <dbReference type="ChEBI" id="CHEBI:29105"/>
    </ligand>
</feature>
<evidence type="ECO:0000256" key="5">
    <source>
        <dbReference type="ARBA" id="ARBA00022645"/>
    </source>
</evidence>
<comment type="pathway">
    <text evidence="14">Cell wall biogenesis; peptidoglycan biosynthesis.</text>
</comment>
<evidence type="ECO:0000256" key="10">
    <source>
        <dbReference type="ARBA" id="ARBA00022984"/>
    </source>
</evidence>
<keyword evidence="3 14" id="KW-1003">Cell membrane</keyword>
<reference evidence="18 19" key="1">
    <citation type="submission" date="2018-04" db="EMBL/GenBank/DDBJ databases">
        <title>Thalassorhabdus spongiae gen. nov., sp. nov., isolated from a marine sponge in South-West Iceland.</title>
        <authorList>
            <person name="Knobloch S."/>
            <person name="Daussin A."/>
            <person name="Johannsson R."/>
            <person name="Marteinsson V.T."/>
        </authorList>
    </citation>
    <scope>NUCLEOTIDE SEQUENCE [LARGE SCALE GENOMIC DNA]</scope>
    <source>
        <strain evidence="18 19">Hp12</strain>
    </source>
</reference>
<dbReference type="InterPro" id="IPR050515">
    <property type="entry name" value="Beta-lactam/transpept"/>
</dbReference>
<feature type="domain" description="Penicillin-binding protein dimerisation" evidence="17">
    <location>
        <begin position="37"/>
        <end position="208"/>
    </location>
</feature>
<dbReference type="SUPFAM" id="SSF56601">
    <property type="entry name" value="beta-lactamase/transpeptidase-like"/>
    <property type="match status" value="1"/>
</dbReference>
<keyword evidence="6 14" id="KW-0645">Protease</keyword>
<evidence type="ECO:0000256" key="3">
    <source>
        <dbReference type="ARBA" id="ARBA00022475"/>
    </source>
</evidence>
<dbReference type="InterPro" id="IPR017790">
    <property type="entry name" value="Penicillin-binding_protein_2"/>
</dbReference>
<dbReference type="GO" id="GO:0009252">
    <property type="term" value="P:peptidoglycan biosynthetic process"/>
    <property type="evidence" value="ECO:0007669"/>
    <property type="project" value="UniProtKB-UniRule"/>
</dbReference>
<keyword evidence="14" id="KW-0479">Metal-binding</keyword>
<dbReference type="PANTHER" id="PTHR30627">
    <property type="entry name" value="PEPTIDOGLYCAN D,D-TRANSPEPTIDASE"/>
    <property type="match status" value="1"/>
</dbReference>
<evidence type="ECO:0000256" key="6">
    <source>
        <dbReference type="ARBA" id="ARBA00022670"/>
    </source>
</evidence>
<evidence type="ECO:0000256" key="2">
    <source>
        <dbReference type="ARBA" id="ARBA00004236"/>
    </source>
</evidence>
<dbReference type="GO" id="GO:0008360">
    <property type="term" value="P:regulation of cell shape"/>
    <property type="evidence" value="ECO:0007669"/>
    <property type="project" value="UniProtKB-KW"/>
</dbReference>
<evidence type="ECO:0000313" key="19">
    <source>
        <dbReference type="Proteomes" id="UP000244906"/>
    </source>
</evidence>
<name>A0A2V1H745_9GAMM</name>
<dbReference type="PANTHER" id="PTHR30627:SF2">
    <property type="entry name" value="PEPTIDOGLYCAN D,D-TRANSPEPTIDASE MRDA"/>
    <property type="match status" value="1"/>
</dbReference>
<feature type="active site" description="Acyl-ester intermediate" evidence="14">
    <location>
        <position position="299"/>
    </location>
</feature>
<keyword evidence="11 14" id="KW-1133">Transmembrane helix</keyword>
<evidence type="ECO:0000256" key="4">
    <source>
        <dbReference type="ARBA" id="ARBA00022519"/>
    </source>
</evidence>
<dbReference type="EC" id="3.4.16.4" evidence="14"/>
<accession>A0A2V1H745</accession>
<dbReference type="NCBIfam" id="TIGR03423">
    <property type="entry name" value="pbp2_mrdA"/>
    <property type="match status" value="1"/>
</dbReference>
<dbReference type="Gene3D" id="3.40.710.10">
    <property type="entry name" value="DD-peptidase/beta-lactamase superfamily"/>
    <property type="match status" value="1"/>
</dbReference>
<feature type="binding site" evidence="14">
    <location>
        <position position="357"/>
    </location>
    <ligand>
        <name>Zn(2+)</name>
        <dbReference type="ChEBI" id="CHEBI:29105"/>
    </ligand>
</feature>
<dbReference type="InterPro" id="IPR001460">
    <property type="entry name" value="PCN-bd_Tpept"/>
</dbReference>
<feature type="domain" description="Penicillin-binding protein transpeptidase" evidence="16">
    <location>
        <begin position="240"/>
        <end position="580"/>
    </location>
</feature>
<evidence type="ECO:0000256" key="8">
    <source>
        <dbReference type="ARBA" id="ARBA00022801"/>
    </source>
</evidence>
<dbReference type="GO" id="GO:0071555">
    <property type="term" value="P:cell wall organization"/>
    <property type="evidence" value="ECO:0007669"/>
    <property type="project" value="UniProtKB-KW"/>
</dbReference>
<comment type="function">
    <text evidence="14">Catalyzes cross-linking of the peptidoglycan cell wall.</text>
</comment>
<comment type="subcellular location">
    <subcellularLocation>
        <location evidence="2">Cell membrane</location>
    </subcellularLocation>
    <subcellularLocation>
        <location evidence="1">Membrane</location>
        <topology evidence="1">Single-pass membrane protein</topology>
    </subcellularLocation>
</comment>
<comment type="catalytic activity">
    <reaction evidence="14">
        <text>Preferential cleavage: (Ac)2-L-Lys-D-Ala-|-D-Ala. Also transpeptidation of peptidyl-alanyl moieties that are N-acyl substituents of D-alanine.</text>
        <dbReference type="EC" id="3.4.16.4"/>
    </reaction>
</comment>
<dbReference type="SUPFAM" id="SSF56519">
    <property type="entry name" value="Penicillin binding protein dimerisation domain"/>
    <property type="match status" value="1"/>
</dbReference>
<evidence type="ECO:0000256" key="9">
    <source>
        <dbReference type="ARBA" id="ARBA00022960"/>
    </source>
</evidence>
<comment type="similarity">
    <text evidence="14">Belongs to the transpeptidase family. MrdA subfamily.</text>
</comment>
<keyword evidence="19" id="KW-1185">Reference proteome</keyword>
<keyword evidence="7 14" id="KW-0812">Transmembrane</keyword>
<evidence type="ECO:0000256" key="11">
    <source>
        <dbReference type="ARBA" id="ARBA00022989"/>
    </source>
</evidence>
<evidence type="ECO:0000256" key="13">
    <source>
        <dbReference type="ARBA" id="ARBA00023316"/>
    </source>
</evidence>
<dbReference type="AlphaFoldDB" id="A0A2V1H745"/>
<keyword evidence="10 14" id="KW-0573">Peptidoglycan synthesis</keyword>
<dbReference type="OrthoDB" id="9766847at2"/>
<dbReference type="GO" id="GO:0008270">
    <property type="term" value="F:zinc ion binding"/>
    <property type="evidence" value="ECO:0007669"/>
    <property type="project" value="UniProtKB-UniRule"/>
</dbReference>
<evidence type="ECO:0000256" key="7">
    <source>
        <dbReference type="ARBA" id="ARBA00022692"/>
    </source>
</evidence>
<dbReference type="GO" id="GO:0005886">
    <property type="term" value="C:plasma membrane"/>
    <property type="evidence" value="ECO:0007669"/>
    <property type="project" value="UniProtKB-SubCell"/>
</dbReference>
<evidence type="ECO:0000259" key="16">
    <source>
        <dbReference type="Pfam" id="PF00905"/>
    </source>
</evidence>
<feature type="binding site" evidence="14">
    <location>
        <position position="338"/>
    </location>
    <ligand>
        <name>Zn(2+)</name>
        <dbReference type="ChEBI" id="CHEBI:29105"/>
    </ligand>
</feature>
<keyword evidence="12 14" id="KW-0472">Membrane</keyword>
<keyword evidence="5 14" id="KW-0121">Carboxypeptidase</keyword>
<keyword evidence="4 14" id="KW-0997">Cell inner membrane</keyword>
<dbReference type="Gene3D" id="3.30.1390.30">
    <property type="entry name" value="Penicillin-binding protein 2a, domain 3"/>
    <property type="match status" value="1"/>
</dbReference>
<dbReference type="Proteomes" id="UP000244906">
    <property type="component" value="Unassembled WGS sequence"/>
</dbReference>
<keyword evidence="9 14" id="KW-0133">Cell shape</keyword>
<keyword evidence="8 14" id="KW-0378">Hydrolase</keyword>
<evidence type="ECO:0000313" key="18">
    <source>
        <dbReference type="EMBL" id="PVZ72605.1"/>
    </source>
</evidence>
<feature type="region of interest" description="Disordered" evidence="15">
    <location>
        <begin position="590"/>
        <end position="622"/>
    </location>
</feature>
<comment type="cofactor">
    <cofactor evidence="14">
        <name>Zn(2+)</name>
        <dbReference type="ChEBI" id="CHEBI:29105"/>
    </cofactor>
    <text evidence="14">Binds one Zn(2+) ion per subunit.</text>
</comment>
<keyword evidence="13 14" id="KW-0961">Cell wall biogenesis/degradation</keyword>
<dbReference type="Pfam" id="PF00905">
    <property type="entry name" value="Transpeptidase"/>
    <property type="match status" value="1"/>
</dbReference>